<dbReference type="PANTHER" id="PTHR40057">
    <property type="entry name" value="SLR1162 PROTEIN"/>
    <property type="match status" value="1"/>
</dbReference>
<dbReference type="HOGENOM" id="CLU_075307_0_0_7"/>
<dbReference type="EMBL" id="JH600068">
    <property type="protein sequence ID" value="EIG54385.1"/>
    <property type="molecule type" value="Genomic_DNA"/>
</dbReference>
<gene>
    <name evidence="4" type="ORF">DesU5LDRAFT_2740</name>
</gene>
<feature type="domain" description="ABM" evidence="3">
    <location>
        <begin position="30"/>
        <end position="118"/>
    </location>
</feature>
<dbReference type="InterPro" id="IPR038762">
    <property type="entry name" value="ABM_predict"/>
</dbReference>
<organism evidence="4">
    <name type="scientific">Desulfovibrio sp. U5L</name>
    <dbReference type="NCBI Taxonomy" id="596152"/>
    <lineage>
        <taxon>Bacteria</taxon>
        <taxon>Pseudomonadati</taxon>
        <taxon>Thermodesulfobacteriota</taxon>
        <taxon>Desulfovibrionia</taxon>
        <taxon>Desulfovibrionales</taxon>
        <taxon>Desulfovibrionaceae</taxon>
        <taxon>Desulfovibrio</taxon>
    </lineage>
</organism>
<feature type="compositionally biased region" description="Pro residues" evidence="1">
    <location>
        <begin position="9"/>
        <end position="20"/>
    </location>
</feature>
<feature type="region of interest" description="Disordered" evidence="1">
    <location>
        <begin position="1"/>
        <end position="24"/>
    </location>
</feature>
<keyword evidence="2" id="KW-1133">Transmembrane helix</keyword>
<protein>
    <recommendedName>
        <fullName evidence="3">ABM domain-containing protein</fullName>
    </recommendedName>
</protein>
<name>I2Q3M9_9BACT</name>
<evidence type="ECO:0000256" key="2">
    <source>
        <dbReference type="SAM" id="Phobius"/>
    </source>
</evidence>
<dbReference type="PROSITE" id="PS51725">
    <property type="entry name" value="ABM"/>
    <property type="match status" value="1"/>
</dbReference>
<feature type="transmembrane region" description="Helical" evidence="2">
    <location>
        <begin position="179"/>
        <end position="201"/>
    </location>
</feature>
<sequence length="209" mass="23132">MDAASGPAGPLPTPSVPGSPAPKDGMAGPFTVVVTWKIRPGQEAAFERWHQGLTREAAAFPGHLGMGFLRPEEPGGDYVVIFRFDTLEHLAAWETSEARRDWLHRAEALRAAKTQYQRGYGLDFWFNPPRGAVVAPPRWKMALITLAAIYGLVNLIGLIRGPVLGGLPLWLARLAETAAIVWLMTYWLMPVLNRLLARWLFPQQKDASP</sequence>
<keyword evidence="2" id="KW-0472">Membrane</keyword>
<evidence type="ECO:0000256" key="1">
    <source>
        <dbReference type="SAM" id="MobiDB-lite"/>
    </source>
</evidence>
<dbReference type="Pfam" id="PF03992">
    <property type="entry name" value="ABM"/>
    <property type="match status" value="1"/>
</dbReference>
<proteinExistence type="predicted"/>
<dbReference type="InterPro" id="IPR007138">
    <property type="entry name" value="ABM_dom"/>
</dbReference>
<keyword evidence="2" id="KW-0812">Transmembrane</keyword>
<dbReference type="InterPro" id="IPR011008">
    <property type="entry name" value="Dimeric_a/b-barrel"/>
</dbReference>
<reference evidence="4" key="1">
    <citation type="submission" date="2011-11" db="EMBL/GenBank/DDBJ databases">
        <title>Improved High-Quality Draft sequence of Desulfovibrio sp. U5L.</title>
        <authorList>
            <consortium name="US DOE Joint Genome Institute"/>
            <person name="Lucas S."/>
            <person name="Han J."/>
            <person name="Lapidus A."/>
            <person name="Cheng J.-F."/>
            <person name="Goodwin L."/>
            <person name="Pitluck S."/>
            <person name="Peters L."/>
            <person name="Ovchinnikova G."/>
            <person name="Held B."/>
            <person name="Detter J.C."/>
            <person name="Han C."/>
            <person name="Tapia R."/>
            <person name="Land M."/>
            <person name="Hauser L."/>
            <person name="Kyrpides N."/>
            <person name="Ivanova N."/>
            <person name="Pagani I."/>
            <person name="Gabster J."/>
            <person name="Walker C."/>
            <person name="Stolyar S."/>
            <person name="Stahl D."/>
            <person name="Arkin A."/>
            <person name="Dehal P."/>
            <person name="Hazen T."/>
            <person name="Woyke T."/>
        </authorList>
    </citation>
    <scope>NUCLEOTIDE SEQUENCE [LARGE SCALE GENOMIC DNA]</scope>
    <source>
        <strain evidence="4">U5L</strain>
    </source>
</reference>
<evidence type="ECO:0000313" key="4">
    <source>
        <dbReference type="EMBL" id="EIG54385.1"/>
    </source>
</evidence>
<dbReference type="Gene3D" id="3.30.70.100">
    <property type="match status" value="1"/>
</dbReference>
<accession>I2Q3M9</accession>
<feature type="transmembrane region" description="Helical" evidence="2">
    <location>
        <begin position="139"/>
        <end position="159"/>
    </location>
</feature>
<dbReference type="STRING" id="596152.DesU5LDRAFT_2740"/>
<dbReference type="SUPFAM" id="SSF54909">
    <property type="entry name" value="Dimeric alpha+beta barrel"/>
    <property type="match status" value="1"/>
</dbReference>
<dbReference type="eggNOG" id="COG3224">
    <property type="taxonomic scope" value="Bacteria"/>
</dbReference>
<dbReference type="PANTHER" id="PTHR40057:SF1">
    <property type="entry name" value="SLR1162 PROTEIN"/>
    <property type="match status" value="1"/>
</dbReference>
<dbReference type="AlphaFoldDB" id="I2Q3M9"/>
<evidence type="ECO:0000259" key="3">
    <source>
        <dbReference type="PROSITE" id="PS51725"/>
    </source>
</evidence>